<name>A0A660KS23_9ROSI</name>
<reference evidence="1 2" key="1">
    <citation type="submission" date="2019-06" db="EMBL/GenBank/DDBJ databases">
        <title>A chromosomal-level reference genome of Carpinus fangiana (Coryloideae, Betulaceae).</title>
        <authorList>
            <person name="Yang X."/>
            <person name="Wang Z."/>
            <person name="Zhang L."/>
            <person name="Hao G."/>
            <person name="Liu J."/>
            <person name="Yang Y."/>
        </authorList>
    </citation>
    <scope>NUCLEOTIDE SEQUENCE [LARGE SCALE GENOMIC DNA]</scope>
    <source>
        <strain evidence="1">Cfa_2016G</strain>
        <tissue evidence="1">Leaf</tissue>
    </source>
</reference>
<dbReference type="AlphaFoldDB" id="A0A660KS23"/>
<organism evidence="1 2">
    <name type="scientific">Carpinus fangiana</name>
    <dbReference type="NCBI Taxonomy" id="176857"/>
    <lineage>
        <taxon>Eukaryota</taxon>
        <taxon>Viridiplantae</taxon>
        <taxon>Streptophyta</taxon>
        <taxon>Embryophyta</taxon>
        <taxon>Tracheophyta</taxon>
        <taxon>Spermatophyta</taxon>
        <taxon>Magnoliopsida</taxon>
        <taxon>eudicotyledons</taxon>
        <taxon>Gunneridae</taxon>
        <taxon>Pentapetalae</taxon>
        <taxon>rosids</taxon>
        <taxon>fabids</taxon>
        <taxon>Fagales</taxon>
        <taxon>Betulaceae</taxon>
        <taxon>Carpinus</taxon>
    </lineage>
</organism>
<proteinExistence type="predicted"/>
<sequence length="65" mass="7412">MAIELYDMLAGNVSPMTRDNVKAAYRGEEEAFLRKVVTPIYKVIAKLLKLKEAKREIKALAMEEL</sequence>
<evidence type="ECO:0000313" key="1">
    <source>
        <dbReference type="EMBL" id="KAE8037019.1"/>
    </source>
</evidence>
<dbReference type="EMBL" id="CM017324">
    <property type="protein sequence ID" value="KAE8037019.1"/>
    <property type="molecule type" value="Genomic_DNA"/>
</dbReference>
<dbReference type="Proteomes" id="UP000327013">
    <property type="component" value="Chromosome 4"/>
</dbReference>
<dbReference type="OrthoDB" id="1880850at2759"/>
<protein>
    <submittedName>
        <fullName evidence="1">Uncharacterized protein</fullName>
    </submittedName>
</protein>
<gene>
    <name evidence="1" type="ORF">FH972_009646</name>
</gene>
<keyword evidence="2" id="KW-1185">Reference proteome</keyword>
<accession>A0A660KS23</accession>
<evidence type="ECO:0000313" key="2">
    <source>
        <dbReference type="Proteomes" id="UP000327013"/>
    </source>
</evidence>